<keyword evidence="3" id="KW-0159">Chromosome partition</keyword>
<reference evidence="6" key="2">
    <citation type="journal article" date="2023" name="Biology">
        <title>Prokaryotic Life Associated with Coal-Fire Gas Vents Revealed by Metagenomics.</title>
        <authorList>
            <person name="Kadnikov V.V."/>
            <person name="Mardanov A.V."/>
            <person name="Beletsky A.V."/>
            <person name="Karnachuk O.V."/>
            <person name="Ravin N.V."/>
        </authorList>
    </citation>
    <scope>NUCLEOTIDE SEQUENCE</scope>
    <source>
        <strain evidence="6">Bu02</strain>
    </source>
</reference>
<dbReference type="GO" id="GO:0003677">
    <property type="term" value="F:DNA binding"/>
    <property type="evidence" value="ECO:0007669"/>
    <property type="project" value="UniProtKB-KW"/>
</dbReference>
<dbReference type="CDD" id="cd16393">
    <property type="entry name" value="SPO0J_N"/>
    <property type="match status" value="1"/>
</dbReference>
<evidence type="ECO:0000259" key="5">
    <source>
        <dbReference type="SMART" id="SM00470"/>
    </source>
</evidence>
<name>A0AAT9LAQ9_9FIRM</name>
<dbReference type="FunFam" id="1.10.10.2830:FF:000001">
    <property type="entry name" value="Chromosome partitioning protein ParB"/>
    <property type="match status" value="1"/>
</dbReference>
<dbReference type="Pfam" id="PF17762">
    <property type="entry name" value="HTH_ParB"/>
    <property type="match status" value="1"/>
</dbReference>
<dbReference type="KEGG" id="fcz:IMF26_07080"/>
<evidence type="ECO:0000313" key="6">
    <source>
        <dbReference type="EMBL" id="QUL97853.1"/>
    </source>
</evidence>
<keyword evidence="4" id="KW-0238">DNA-binding</keyword>
<evidence type="ECO:0000256" key="3">
    <source>
        <dbReference type="ARBA" id="ARBA00022829"/>
    </source>
</evidence>
<dbReference type="EMBL" id="CP062796">
    <property type="protein sequence ID" value="QUL97853.1"/>
    <property type="molecule type" value="Genomic_DNA"/>
</dbReference>
<dbReference type="GO" id="GO:0009295">
    <property type="term" value="C:nucleoid"/>
    <property type="evidence" value="ECO:0007669"/>
    <property type="project" value="UniProtKB-SubCell"/>
</dbReference>
<proteinExistence type="inferred from homology"/>
<sequence length="287" mass="31539">MAKRGLGRGIEALIPGVGDFRGEEVLELDPREIRGNPYQPRQVFDESKIEEMAASMREHGVIQPLIVRRVGEAYQLVAGERRLRAAILAGLNRVPVVVRDMDERQAMEISLVENLQREDLGPLEEAEAFERLMTEFGLTQEEVAKRVGKSRAEVANTLRLLKLEPEVKALLAEGKLSGGHGRALVGLAREEQLRLARAIVSKGMSVRKVEEVVSERTRRAKAAGRDSKAVRLREAEEVLSAALGSPVSVTMRGSRGSIQITFFGEEDLERLVDAIQKAFGGGEGPVS</sequence>
<dbReference type="InterPro" id="IPR004437">
    <property type="entry name" value="ParB/RepB/Spo0J"/>
</dbReference>
<dbReference type="Gene3D" id="1.10.10.2830">
    <property type="match status" value="1"/>
</dbReference>
<accession>A0AAT9LAQ9</accession>
<dbReference type="Pfam" id="PF02195">
    <property type="entry name" value="ParB_N"/>
    <property type="match status" value="1"/>
</dbReference>
<dbReference type="GO" id="GO:0005694">
    <property type="term" value="C:chromosome"/>
    <property type="evidence" value="ECO:0007669"/>
    <property type="project" value="TreeGrafter"/>
</dbReference>
<feature type="domain" description="ParB-like N-terminal" evidence="5">
    <location>
        <begin position="26"/>
        <end position="115"/>
    </location>
</feature>
<evidence type="ECO:0000256" key="1">
    <source>
        <dbReference type="ARBA" id="ARBA00004453"/>
    </source>
</evidence>
<organism evidence="6">
    <name type="scientific">Candidatus Fermentithermobacillus carboniphilus</name>
    <dbReference type="NCBI Taxonomy" id="3085328"/>
    <lineage>
        <taxon>Bacteria</taxon>
        <taxon>Bacillati</taxon>
        <taxon>Bacillota</taxon>
        <taxon>Candidatus Fermentithermobacillia</taxon>
        <taxon>Candidatus Fermentithermobacillales</taxon>
        <taxon>Candidatus Fermentithermobacillaceae</taxon>
        <taxon>Candidatus Fermentithermobacillus</taxon>
    </lineage>
</organism>
<dbReference type="Gene3D" id="3.90.1530.30">
    <property type="match status" value="1"/>
</dbReference>
<dbReference type="GO" id="GO:0007059">
    <property type="term" value="P:chromosome segregation"/>
    <property type="evidence" value="ECO:0007669"/>
    <property type="project" value="UniProtKB-KW"/>
</dbReference>
<gene>
    <name evidence="6" type="ORF">IMF26_07080</name>
</gene>
<dbReference type="SUPFAM" id="SSF110849">
    <property type="entry name" value="ParB/Sulfiredoxin"/>
    <property type="match status" value="1"/>
</dbReference>
<dbReference type="PANTHER" id="PTHR33375:SF1">
    <property type="entry name" value="CHROMOSOME-PARTITIONING PROTEIN PARB-RELATED"/>
    <property type="match status" value="1"/>
</dbReference>
<dbReference type="InterPro" id="IPR050336">
    <property type="entry name" value="Chromosome_partition/occlusion"/>
</dbReference>
<evidence type="ECO:0000256" key="2">
    <source>
        <dbReference type="ARBA" id="ARBA00006295"/>
    </source>
</evidence>
<dbReference type="GO" id="GO:0045881">
    <property type="term" value="P:positive regulation of sporulation resulting in formation of a cellular spore"/>
    <property type="evidence" value="ECO:0007669"/>
    <property type="project" value="TreeGrafter"/>
</dbReference>
<dbReference type="NCBIfam" id="TIGR00180">
    <property type="entry name" value="parB_part"/>
    <property type="match status" value="1"/>
</dbReference>
<comment type="subcellular location">
    <subcellularLocation>
        <location evidence="1">Cytoplasm</location>
        <location evidence="1">Nucleoid</location>
    </subcellularLocation>
</comment>
<dbReference type="AlphaFoldDB" id="A0AAT9LAQ9"/>
<comment type="similarity">
    <text evidence="2">Belongs to the ParB family.</text>
</comment>
<evidence type="ECO:0000256" key="4">
    <source>
        <dbReference type="ARBA" id="ARBA00023125"/>
    </source>
</evidence>
<dbReference type="SMART" id="SM00470">
    <property type="entry name" value="ParB"/>
    <property type="match status" value="1"/>
</dbReference>
<dbReference type="InterPro" id="IPR036086">
    <property type="entry name" value="ParB/Sulfiredoxin_sf"/>
</dbReference>
<protein>
    <submittedName>
        <fullName evidence="6">ParB/RepB/Spo0J family partition protein</fullName>
    </submittedName>
</protein>
<dbReference type="FunFam" id="3.90.1530.30:FF:000001">
    <property type="entry name" value="Chromosome partitioning protein ParB"/>
    <property type="match status" value="1"/>
</dbReference>
<dbReference type="InterPro" id="IPR003115">
    <property type="entry name" value="ParB_N"/>
</dbReference>
<dbReference type="PANTHER" id="PTHR33375">
    <property type="entry name" value="CHROMOSOME-PARTITIONING PROTEIN PARB-RELATED"/>
    <property type="match status" value="1"/>
</dbReference>
<reference evidence="6" key="1">
    <citation type="submission" date="2020-10" db="EMBL/GenBank/DDBJ databases">
        <authorList>
            <person name="Kadnikov V."/>
            <person name="Beletsky A.V."/>
            <person name="Mardanov A.V."/>
            <person name="Karnachuk O.V."/>
            <person name="Ravin N.V."/>
        </authorList>
    </citation>
    <scope>NUCLEOTIDE SEQUENCE</scope>
    <source>
        <strain evidence="6">Bu02</strain>
    </source>
</reference>
<dbReference type="InterPro" id="IPR041468">
    <property type="entry name" value="HTH_ParB/Spo0J"/>
</dbReference>
<dbReference type="SUPFAM" id="SSF109709">
    <property type="entry name" value="KorB DNA-binding domain-like"/>
    <property type="match status" value="1"/>
</dbReference>